<evidence type="ECO:0008006" key="4">
    <source>
        <dbReference type="Google" id="ProtNLM"/>
    </source>
</evidence>
<evidence type="ECO:0000313" key="3">
    <source>
        <dbReference type="Proteomes" id="UP000076925"/>
    </source>
</evidence>
<dbReference type="STRING" id="128403.WA1_04015"/>
<feature type="transmembrane region" description="Helical" evidence="1">
    <location>
        <begin position="189"/>
        <end position="214"/>
    </location>
</feature>
<keyword evidence="1" id="KW-1133">Transmembrane helix</keyword>
<keyword evidence="1" id="KW-0472">Membrane</keyword>
<keyword evidence="3" id="KW-1185">Reference proteome</keyword>
<sequence length="560" mass="63498">MNSHTDATSLLDAEQYKIYEFKENKSATVPGYLVVSTATLNVEKADNDIEHLQKPANPQFFIPIAEQDETSTKGVIEKIARYLIESQEPEIVINIHGYSSTPSDTEKGCKKIYDYVNENLEQKNKYIFIGYRWPSENPFKKDQSGTFKEKLGYALNALPIVLAGTLSIGLGISIVTTLIFLFFNRLPSSLVHLFTAFLIPSVIATSVIFALILLRISAYFRDVYRASNYGVIDLIELLRQVDFTVHKEAKDKRIKLSFIGHSMGCFVVTNVIRILSDIFDVQSINKIPSSNIGNVFCLGQLVLVAPDIPVETILPGRANFLRSSLRRCQEAYIFCNEGDLPLRVNSTAANYFSFPAKTRISGYRLGNVTVSHFTNQHDKVGRTPTYGIVNLDRQGNADSYTFERPYKYLEIRSSNREHRKLEEMRTFSETELQPADLFTYFDCTDYKDDKSQNIGIVSLAIQKPAINFWDYVSLTFAYTRKASNNDASNGVDTHTGYFQGQFSQQAIYKLAFLGFQGFLNSLLTQEHGDEQIQAFSQECQNKQIQVILSPHLYKHTQINN</sequence>
<dbReference type="EMBL" id="ANNX02000045">
    <property type="protein sequence ID" value="KYC37693.1"/>
    <property type="molecule type" value="Genomic_DNA"/>
</dbReference>
<dbReference type="OrthoDB" id="475586at2"/>
<evidence type="ECO:0000313" key="2">
    <source>
        <dbReference type="EMBL" id="KYC37693.1"/>
    </source>
</evidence>
<protein>
    <recommendedName>
        <fullName evidence="4">Alpha/beta hydrolase</fullName>
    </recommendedName>
</protein>
<gene>
    <name evidence="2" type="ORF">WA1_04015</name>
</gene>
<name>A0A139WZ80_9CYAN</name>
<organism evidence="2 3">
    <name type="scientific">Scytonema hofmannii PCC 7110</name>
    <dbReference type="NCBI Taxonomy" id="128403"/>
    <lineage>
        <taxon>Bacteria</taxon>
        <taxon>Bacillati</taxon>
        <taxon>Cyanobacteriota</taxon>
        <taxon>Cyanophyceae</taxon>
        <taxon>Nostocales</taxon>
        <taxon>Scytonemataceae</taxon>
        <taxon>Scytonema</taxon>
    </lineage>
</organism>
<accession>A0A139WZ80</accession>
<proteinExistence type="predicted"/>
<evidence type="ECO:0000256" key="1">
    <source>
        <dbReference type="SAM" id="Phobius"/>
    </source>
</evidence>
<dbReference type="AlphaFoldDB" id="A0A139WZ80"/>
<dbReference type="RefSeq" id="WP_017743354.1">
    <property type="nucleotide sequence ID" value="NZ_KQ976354.1"/>
</dbReference>
<dbReference type="Proteomes" id="UP000076925">
    <property type="component" value="Unassembled WGS sequence"/>
</dbReference>
<feature type="transmembrane region" description="Helical" evidence="1">
    <location>
        <begin position="157"/>
        <end position="183"/>
    </location>
</feature>
<keyword evidence="1" id="KW-0812">Transmembrane</keyword>
<comment type="caution">
    <text evidence="2">The sequence shown here is derived from an EMBL/GenBank/DDBJ whole genome shotgun (WGS) entry which is preliminary data.</text>
</comment>
<reference evidence="2 3" key="1">
    <citation type="journal article" date="2013" name="Genome Biol. Evol.">
        <title>Genomes of Stigonematalean cyanobacteria (subsection V) and the evolution of oxygenic photosynthesis from prokaryotes to plastids.</title>
        <authorList>
            <person name="Dagan T."/>
            <person name="Roettger M."/>
            <person name="Stucken K."/>
            <person name="Landan G."/>
            <person name="Koch R."/>
            <person name="Major P."/>
            <person name="Gould S.B."/>
            <person name="Goremykin V.V."/>
            <person name="Rippka R."/>
            <person name="Tandeau de Marsac N."/>
            <person name="Gugger M."/>
            <person name="Lockhart P.J."/>
            <person name="Allen J.F."/>
            <person name="Brune I."/>
            <person name="Maus I."/>
            <person name="Puhler A."/>
            <person name="Martin W.F."/>
        </authorList>
    </citation>
    <scope>NUCLEOTIDE SEQUENCE [LARGE SCALE GENOMIC DNA]</scope>
    <source>
        <strain evidence="2 3">PCC 7110</strain>
    </source>
</reference>